<evidence type="ECO:0000259" key="1">
    <source>
        <dbReference type="Pfam" id="PF01973"/>
    </source>
</evidence>
<evidence type="ECO:0000313" key="3">
    <source>
        <dbReference type="Proteomes" id="UP000179221"/>
    </source>
</evidence>
<dbReference type="Proteomes" id="UP000179221">
    <property type="component" value="Unassembled WGS sequence"/>
</dbReference>
<evidence type="ECO:0000313" key="2">
    <source>
        <dbReference type="EMBL" id="OGM27625.1"/>
    </source>
</evidence>
<dbReference type="Pfam" id="PF01973">
    <property type="entry name" value="MptE-like"/>
    <property type="match status" value="1"/>
</dbReference>
<gene>
    <name evidence="2" type="ORF">A2628_02080</name>
</gene>
<dbReference type="EMBL" id="MGGL01000004">
    <property type="protein sequence ID" value="OGM27625.1"/>
    <property type="molecule type" value="Genomic_DNA"/>
</dbReference>
<dbReference type="Gene3D" id="3.90.1480.10">
    <property type="entry name" value="Alpha-2,3-sialyltransferase"/>
    <property type="match status" value="1"/>
</dbReference>
<comment type="caution">
    <text evidence="2">The sequence shown here is derived from an EMBL/GenBank/DDBJ whole genome shotgun (WGS) entry which is preliminary data.</text>
</comment>
<organism evidence="2 3">
    <name type="scientific">Candidatus Woesebacteria bacterium RIFCSPHIGHO2_01_FULL_40_22</name>
    <dbReference type="NCBI Taxonomy" id="1802499"/>
    <lineage>
        <taxon>Bacteria</taxon>
        <taxon>Candidatus Woeseibacteriota</taxon>
    </lineage>
</organism>
<reference evidence="2 3" key="1">
    <citation type="journal article" date="2016" name="Nat. Commun.">
        <title>Thousands of microbial genomes shed light on interconnected biogeochemical processes in an aquifer system.</title>
        <authorList>
            <person name="Anantharaman K."/>
            <person name="Brown C.T."/>
            <person name="Hug L.A."/>
            <person name="Sharon I."/>
            <person name="Castelle C.J."/>
            <person name="Probst A.J."/>
            <person name="Thomas B.C."/>
            <person name="Singh A."/>
            <person name="Wilkins M.J."/>
            <person name="Karaoz U."/>
            <person name="Brodie E.L."/>
            <person name="Williams K.H."/>
            <person name="Hubbard S.S."/>
            <person name="Banfield J.F."/>
        </authorList>
    </citation>
    <scope>NUCLEOTIDE SEQUENCE [LARGE SCALE GENOMIC DNA]</scope>
</reference>
<name>A0A1F7YM50_9BACT</name>
<accession>A0A1F7YM50</accession>
<proteinExistence type="predicted"/>
<dbReference type="AlphaFoldDB" id="A0A1F7YM50"/>
<protein>
    <recommendedName>
        <fullName evidence="1">6-hydroxymethylpterin diphosphokinase MptE-like domain-containing protein</fullName>
    </recommendedName>
</protein>
<feature type="domain" description="6-hydroxymethylpterin diphosphokinase MptE-like" evidence="1">
    <location>
        <begin position="6"/>
        <end position="150"/>
    </location>
</feature>
<sequence length="229" mass="26679">MSREKLGKYKDKYLDKRCFILGNGPSLKKTNLKLLKKEYTFGLNRVYLMFDELGFTTTFLVSINNLVLNQSNRELQDVNTTKFISWKGRKYFRNNKNIVYIRTLVREIFSHDPTQGVWEGATVTYVAMQLAFYLGFQKVYLIGVDHGFKTKGKPHSEIVTEGKDKDHFQSNYFGQGYKWHLPDLKTSEYAYRLAKKAFEKKGREILDATIGGKLKVFKKVNYKSLFSGN</sequence>
<dbReference type="InterPro" id="IPR002826">
    <property type="entry name" value="MptE-like"/>
</dbReference>